<accession>A0A915IDX0</accession>
<keyword evidence="1" id="KW-1185">Reference proteome</keyword>
<dbReference type="Proteomes" id="UP000887565">
    <property type="component" value="Unplaced"/>
</dbReference>
<evidence type="ECO:0000313" key="2">
    <source>
        <dbReference type="WBParaSite" id="nRc.2.0.1.t12097-RA"/>
    </source>
</evidence>
<name>A0A915IDX0_ROMCU</name>
<evidence type="ECO:0000313" key="1">
    <source>
        <dbReference type="Proteomes" id="UP000887565"/>
    </source>
</evidence>
<dbReference type="AlphaFoldDB" id="A0A915IDX0"/>
<protein>
    <submittedName>
        <fullName evidence="2">Uncharacterized protein</fullName>
    </submittedName>
</protein>
<proteinExistence type="predicted"/>
<organism evidence="1 2">
    <name type="scientific">Romanomermis culicivorax</name>
    <name type="common">Nematode worm</name>
    <dbReference type="NCBI Taxonomy" id="13658"/>
    <lineage>
        <taxon>Eukaryota</taxon>
        <taxon>Metazoa</taxon>
        <taxon>Ecdysozoa</taxon>
        <taxon>Nematoda</taxon>
        <taxon>Enoplea</taxon>
        <taxon>Dorylaimia</taxon>
        <taxon>Mermithida</taxon>
        <taxon>Mermithoidea</taxon>
        <taxon>Mermithidae</taxon>
        <taxon>Romanomermis</taxon>
    </lineage>
</organism>
<sequence>MEAHITRTPDSIANLALKINKYVLKSSRNNNRGYFAPRVKILQANTNFSEAKLKSSQINVRHI</sequence>
<dbReference type="WBParaSite" id="nRc.2.0.1.t12097-RA">
    <property type="protein sequence ID" value="nRc.2.0.1.t12097-RA"/>
    <property type="gene ID" value="nRc.2.0.1.g12097"/>
</dbReference>
<reference evidence="2" key="1">
    <citation type="submission" date="2022-11" db="UniProtKB">
        <authorList>
            <consortium name="WormBaseParasite"/>
        </authorList>
    </citation>
    <scope>IDENTIFICATION</scope>
</reference>